<protein>
    <submittedName>
        <fullName evidence="2">Uncharacterized protein</fullName>
    </submittedName>
</protein>
<dbReference type="KEGG" id="ccp:CHC_T00004063001"/>
<evidence type="ECO:0000313" key="3">
    <source>
        <dbReference type="Proteomes" id="UP000012073"/>
    </source>
</evidence>
<gene>
    <name evidence="2" type="ORF">CHC_T00004063001</name>
</gene>
<keyword evidence="3" id="KW-1185">Reference proteome</keyword>
<dbReference type="Gramene" id="CDF35610">
    <property type="protein sequence ID" value="CDF35610"/>
    <property type="gene ID" value="CHC_T00004063001"/>
</dbReference>
<dbReference type="RefSeq" id="XP_005715429.1">
    <property type="nucleotide sequence ID" value="XM_005715372.1"/>
</dbReference>
<organism evidence="2 3">
    <name type="scientific">Chondrus crispus</name>
    <name type="common">Carrageen Irish moss</name>
    <name type="synonym">Polymorpha crispa</name>
    <dbReference type="NCBI Taxonomy" id="2769"/>
    <lineage>
        <taxon>Eukaryota</taxon>
        <taxon>Rhodophyta</taxon>
        <taxon>Florideophyceae</taxon>
        <taxon>Rhodymeniophycidae</taxon>
        <taxon>Gigartinales</taxon>
        <taxon>Gigartinaceae</taxon>
        <taxon>Chondrus</taxon>
    </lineage>
</organism>
<dbReference type="Proteomes" id="UP000012073">
    <property type="component" value="Unassembled WGS sequence"/>
</dbReference>
<name>R7QDW3_CHOCR</name>
<evidence type="ECO:0000256" key="1">
    <source>
        <dbReference type="SAM" id="MobiDB-lite"/>
    </source>
</evidence>
<accession>R7QDW3</accession>
<feature type="region of interest" description="Disordered" evidence="1">
    <location>
        <begin position="1"/>
        <end position="23"/>
    </location>
</feature>
<dbReference type="GeneID" id="17323146"/>
<evidence type="ECO:0000313" key="2">
    <source>
        <dbReference type="EMBL" id="CDF35610.1"/>
    </source>
</evidence>
<dbReference type="EMBL" id="HG001737">
    <property type="protein sequence ID" value="CDF35610.1"/>
    <property type="molecule type" value="Genomic_DNA"/>
</dbReference>
<proteinExistence type="predicted"/>
<sequence length="51" mass="5470">MGDVMGILRGRQSDTDEADDEGHIHSGIPSLAIVCDLLLRARHILSASEPT</sequence>
<reference evidence="3" key="1">
    <citation type="journal article" date="2013" name="Proc. Natl. Acad. Sci. U.S.A.">
        <title>Genome structure and metabolic features in the red seaweed Chondrus crispus shed light on evolution of the Archaeplastida.</title>
        <authorList>
            <person name="Collen J."/>
            <person name="Porcel B."/>
            <person name="Carre W."/>
            <person name="Ball S.G."/>
            <person name="Chaparro C."/>
            <person name="Tonon T."/>
            <person name="Barbeyron T."/>
            <person name="Michel G."/>
            <person name="Noel B."/>
            <person name="Valentin K."/>
            <person name="Elias M."/>
            <person name="Artiguenave F."/>
            <person name="Arun A."/>
            <person name="Aury J.M."/>
            <person name="Barbosa-Neto J.F."/>
            <person name="Bothwell J.H."/>
            <person name="Bouget F.Y."/>
            <person name="Brillet L."/>
            <person name="Cabello-Hurtado F."/>
            <person name="Capella-Gutierrez S."/>
            <person name="Charrier B."/>
            <person name="Cladiere L."/>
            <person name="Cock J.M."/>
            <person name="Coelho S.M."/>
            <person name="Colleoni C."/>
            <person name="Czjzek M."/>
            <person name="Da Silva C."/>
            <person name="Delage L."/>
            <person name="Denoeud F."/>
            <person name="Deschamps P."/>
            <person name="Dittami S.M."/>
            <person name="Gabaldon T."/>
            <person name="Gachon C.M."/>
            <person name="Groisillier A."/>
            <person name="Herve C."/>
            <person name="Jabbari K."/>
            <person name="Katinka M."/>
            <person name="Kloareg B."/>
            <person name="Kowalczyk N."/>
            <person name="Labadie K."/>
            <person name="Leblanc C."/>
            <person name="Lopez P.J."/>
            <person name="McLachlan D.H."/>
            <person name="Meslet-Cladiere L."/>
            <person name="Moustafa A."/>
            <person name="Nehr Z."/>
            <person name="Nyvall Collen P."/>
            <person name="Panaud O."/>
            <person name="Partensky F."/>
            <person name="Poulain J."/>
            <person name="Rensing S.A."/>
            <person name="Rousvoal S."/>
            <person name="Samson G."/>
            <person name="Symeonidi A."/>
            <person name="Weissenbach J."/>
            <person name="Zambounis A."/>
            <person name="Wincker P."/>
            <person name="Boyen C."/>
        </authorList>
    </citation>
    <scope>NUCLEOTIDE SEQUENCE [LARGE SCALE GENOMIC DNA]</scope>
    <source>
        <strain evidence="3">cv. Stackhouse</strain>
    </source>
</reference>
<dbReference type="AlphaFoldDB" id="R7QDW3"/>